<dbReference type="Proteomes" id="UP000078407">
    <property type="component" value="Unassembled WGS sequence"/>
</dbReference>
<sequence length="338" mass="38310">MKLRSIMGILLISHSLLISISYAKTATVTWSDNAAVAPVRDCRIPLRKLLASSNQSMIAAEHPKATDLDVLMEKHDDRKEMWFIQIINVRQAHADSAPGAGHYGWVVYNEKTGELWDERDQEHPQKLTTDPAALENYRMCKMQDDRCFQANQNMTDDPTGGFYPNAFEVEGDSSVRYIASQEKRQHLYWAPNKECTVNAFVVNNDKILALSWGQQPGFIWSRYVHPVTKKIIEGWLPEEVVKTKEQICNTANQQATGENAAPINFVTRTVSNQHQRLYFYDAPNEICQNSTNAFLIDGDKVPVSDKPPQAGFTFVRYTHPSTQNVTSGWVHTRGLVQP</sequence>
<keyword evidence="1" id="KW-0732">Signal</keyword>
<evidence type="ECO:0000313" key="3">
    <source>
        <dbReference type="Proteomes" id="UP000078407"/>
    </source>
</evidence>
<reference evidence="2 3" key="1">
    <citation type="submission" date="2016-04" db="EMBL/GenBank/DDBJ databases">
        <title>ATOL: Assembling a taxonomically balanced genome-scale reconstruction of the evolutionary history of the Enterobacteriaceae.</title>
        <authorList>
            <person name="Plunkett G.III."/>
            <person name="Neeno-Eckwall E.C."/>
            <person name="Glasner J.D."/>
            <person name="Perna N.T."/>
        </authorList>
    </citation>
    <scope>NUCLEOTIDE SEQUENCE [LARGE SCALE GENOMIC DNA]</scope>
    <source>
        <strain evidence="2 3">ATCC 51602</strain>
    </source>
</reference>
<accession>A0ABX2W7F9</accession>
<evidence type="ECO:0000313" key="2">
    <source>
        <dbReference type="EMBL" id="OAT27015.1"/>
    </source>
</evidence>
<organism evidence="2 3">
    <name type="scientific">Buttiauxella ferragutiae ATCC 51602</name>
    <dbReference type="NCBI Taxonomy" id="1354252"/>
    <lineage>
        <taxon>Bacteria</taxon>
        <taxon>Pseudomonadati</taxon>
        <taxon>Pseudomonadota</taxon>
        <taxon>Gammaproteobacteria</taxon>
        <taxon>Enterobacterales</taxon>
        <taxon>Enterobacteriaceae</taxon>
        <taxon>Buttiauxella</taxon>
    </lineage>
</organism>
<dbReference type="RefSeq" id="WP_064545347.1">
    <property type="nucleotide sequence ID" value="NZ_LXEQ01000042.1"/>
</dbReference>
<comment type="caution">
    <text evidence="2">The sequence shown here is derived from an EMBL/GenBank/DDBJ whole genome shotgun (WGS) entry which is preliminary data.</text>
</comment>
<gene>
    <name evidence="2" type="ORF">M976_02545</name>
</gene>
<protein>
    <submittedName>
        <fullName evidence="2">Uncharacterized protein</fullName>
    </submittedName>
</protein>
<evidence type="ECO:0000256" key="1">
    <source>
        <dbReference type="SAM" id="SignalP"/>
    </source>
</evidence>
<name>A0ABX2W7F9_9ENTR</name>
<feature type="signal peptide" evidence="1">
    <location>
        <begin position="1"/>
        <end position="23"/>
    </location>
</feature>
<keyword evidence="3" id="KW-1185">Reference proteome</keyword>
<feature type="chain" id="PRO_5047386985" evidence="1">
    <location>
        <begin position="24"/>
        <end position="338"/>
    </location>
</feature>
<dbReference type="EMBL" id="LXEQ01000042">
    <property type="protein sequence ID" value="OAT27015.1"/>
    <property type="molecule type" value="Genomic_DNA"/>
</dbReference>
<proteinExistence type="predicted"/>